<name>A0A3B0Y324_9ZZZZ</name>
<dbReference type="EMBL" id="UOFM01000086">
    <property type="protein sequence ID" value="VAW74111.1"/>
    <property type="molecule type" value="Genomic_DNA"/>
</dbReference>
<organism evidence="1">
    <name type="scientific">hydrothermal vent metagenome</name>
    <dbReference type="NCBI Taxonomy" id="652676"/>
    <lineage>
        <taxon>unclassified sequences</taxon>
        <taxon>metagenomes</taxon>
        <taxon>ecological metagenomes</taxon>
    </lineage>
</organism>
<proteinExistence type="predicted"/>
<feature type="non-terminal residue" evidence="1">
    <location>
        <position position="49"/>
    </location>
</feature>
<protein>
    <submittedName>
        <fullName evidence="1">Uncharacterized protein</fullName>
    </submittedName>
</protein>
<gene>
    <name evidence="1" type="ORF">MNBD_GAMMA14-2544</name>
</gene>
<dbReference type="Gene3D" id="2.60.40.1180">
    <property type="entry name" value="Golgi alpha-mannosidase II"/>
    <property type="match status" value="1"/>
</dbReference>
<sequence length="49" mass="5424">MPESIPLDSCVATPVDDYELLDFGHGRKLERWGNTVIETRDPLAIGQPA</sequence>
<reference evidence="1" key="1">
    <citation type="submission" date="2018-06" db="EMBL/GenBank/DDBJ databases">
        <authorList>
            <person name="Zhirakovskaya E."/>
        </authorList>
    </citation>
    <scope>NUCLEOTIDE SEQUENCE</scope>
</reference>
<accession>A0A3B0Y324</accession>
<dbReference type="AlphaFoldDB" id="A0A3B0Y324"/>
<evidence type="ECO:0000313" key="1">
    <source>
        <dbReference type="EMBL" id="VAW74111.1"/>
    </source>
</evidence>
<dbReference type="InterPro" id="IPR013780">
    <property type="entry name" value="Glyco_hydro_b"/>
</dbReference>